<dbReference type="Proteomes" id="UP000009328">
    <property type="component" value="Unassembled WGS sequence"/>
</dbReference>
<reference evidence="1 2" key="1">
    <citation type="journal article" date="2012" name="Eukaryot. Cell">
        <title>Draft genome sequence of Wickerhamomyces ciferrii NRRL Y-1031 F-60-10.</title>
        <authorList>
            <person name="Schneider J."/>
            <person name="Andrea H."/>
            <person name="Blom J."/>
            <person name="Jaenicke S."/>
            <person name="Ruckert C."/>
            <person name="Schorsch C."/>
            <person name="Szczepanowski R."/>
            <person name="Farwick M."/>
            <person name="Goesmann A."/>
            <person name="Puhler A."/>
            <person name="Schaffer S."/>
            <person name="Tauch A."/>
            <person name="Kohler T."/>
            <person name="Brinkrolf K."/>
        </authorList>
    </citation>
    <scope>NUCLEOTIDE SEQUENCE [LARGE SCALE GENOMIC DNA]</scope>
    <source>
        <strain evidence="2">ATCC 14091 / BCRC 22168 / CBS 111 / JCM 3599 / NBRC 0793 / NRRL Y-1031 F-60-10</strain>
    </source>
</reference>
<gene>
    <name evidence="1" type="ORF">BN7_4134</name>
</gene>
<dbReference type="AlphaFoldDB" id="K0KTF1"/>
<evidence type="ECO:0000313" key="2">
    <source>
        <dbReference type="Proteomes" id="UP000009328"/>
    </source>
</evidence>
<dbReference type="HOGENOM" id="CLU_035071_0_0_1"/>
<proteinExistence type="predicted"/>
<keyword evidence="2" id="KW-1185">Reference proteome</keyword>
<dbReference type="InParanoid" id="K0KTF1"/>
<evidence type="ECO:0000313" key="1">
    <source>
        <dbReference type="EMBL" id="CCH44568.1"/>
    </source>
</evidence>
<dbReference type="EMBL" id="CAIF01000143">
    <property type="protein sequence ID" value="CCH44568.1"/>
    <property type="molecule type" value="Genomic_DNA"/>
</dbReference>
<name>K0KTF1_WICCF</name>
<sequence>MMTLNTIINTVITLITSFLHKCIESVHILYTERDVYEALSIWLGYPRGFGIFYIHHSYYNTVYRPFWKLDRLSFPIRYYSFNTLKGLYEWIGNFKSKVKFSLAKTDEEAGFEDLEFDNIEESTSIYNVNPTNNIILPIEIWEYIAYHGEINYSIMLRINKSFLYTFAPKVFDTLKLTIVLSTLTKMKLNDESFLKNGPDTIKYKYYNSYSIYERDQESKKFDYEFLDTAIEDQDYFKGIGPKKIKRPQNPHRSFNGEERFNHPFEIRSFKKIQLILKNILQNPNSIMKKFIKELLIDICMFDGFDKLMTMEKSSLVEGSSSEHESLEKLIYQEIKQLRRTSVLKVDSDQDEIEPIDVAPLDDNFDRIRWKDDLEDKETRFYRFSHIHMSKINLVLILLEMIFITSSHRMSISKSNC</sequence>
<comment type="caution">
    <text evidence="1">The sequence shown here is derived from an EMBL/GenBank/DDBJ whole genome shotgun (WGS) entry which is preliminary data.</text>
</comment>
<accession>K0KTF1</accession>
<organism evidence="1 2">
    <name type="scientific">Wickerhamomyces ciferrii (strain ATCC 14091 / BCRC 22168 / CBS 111 / JCM 3599 / NBRC 0793 / NRRL Y-1031 F-60-10)</name>
    <name type="common">Yeast</name>
    <name type="synonym">Pichia ciferrii</name>
    <dbReference type="NCBI Taxonomy" id="1206466"/>
    <lineage>
        <taxon>Eukaryota</taxon>
        <taxon>Fungi</taxon>
        <taxon>Dikarya</taxon>
        <taxon>Ascomycota</taxon>
        <taxon>Saccharomycotina</taxon>
        <taxon>Saccharomycetes</taxon>
        <taxon>Phaffomycetales</taxon>
        <taxon>Wickerhamomycetaceae</taxon>
        <taxon>Wickerhamomyces</taxon>
    </lineage>
</organism>
<protein>
    <submittedName>
        <fullName evidence="1">Uncharacterized protein</fullName>
    </submittedName>
</protein>